<dbReference type="Pfam" id="PF02866">
    <property type="entry name" value="Ldh_1_C"/>
    <property type="match status" value="1"/>
</dbReference>
<dbReference type="SUPFAM" id="SSF51735">
    <property type="entry name" value="NAD(P)-binding Rossmann-fold domains"/>
    <property type="match status" value="1"/>
</dbReference>
<dbReference type="AlphaFoldDB" id="A0A372G5A7"/>
<sequence>MGKKVTVVGAGFYGSTTAQRLAEYDVFDTVVITDIIDGKPAGIALDLNQSRAVEGFETKVVGVTTGPNGEGYEGIEGSDVVVITAGLPRKPGMSRMDLLETNAKIVRQVAENVAKYAPSAVVIVVSNPLDEMTALAQIATQFPRNRVLGQAGMLDTARFSNFVAEALQVPVKSVKTLTLGSHGDTMVPVPSQSSVNGQPLREVMPAEQIEDLVVRTRNGGAEVVALLKTGSAYYAPSAAAARMAKAVAEDSGEVMPVCAWVDGEYGISGVYLGVEAAIGAEGVKRVVETDLDADELASLKEAAEAVRAKQADVANM</sequence>
<dbReference type="GO" id="GO:0006089">
    <property type="term" value="P:lactate metabolic process"/>
    <property type="evidence" value="ECO:0007669"/>
    <property type="project" value="TreeGrafter"/>
</dbReference>
<keyword evidence="4 7" id="KW-0520">NAD</keyword>
<evidence type="ECO:0000256" key="3">
    <source>
        <dbReference type="ARBA" id="ARBA00023002"/>
    </source>
</evidence>
<accession>A0A372G5A7</accession>
<keyword evidence="12" id="KW-1185">Reference proteome</keyword>
<dbReference type="InterPro" id="IPR011275">
    <property type="entry name" value="Malate_DH_type3"/>
</dbReference>
<dbReference type="GO" id="GO:0006099">
    <property type="term" value="P:tricarboxylic acid cycle"/>
    <property type="evidence" value="ECO:0007669"/>
    <property type="project" value="UniProtKB-KW"/>
</dbReference>
<dbReference type="CDD" id="cd01339">
    <property type="entry name" value="LDH-like_MDH"/>
    <property type="match status" value="1"/>
</dbReference>
<dbReference type="InterPro" id="IPR036291">
    <property type="entry name" value="NAD(P)-bd_dom_sf"/>
</dbReference>
<dbReference type="PANTHER" id="PTHR43128">
    <property type="entry name" value="L-2-HYDROXYCARBOXYLATE DEHYDROGENASE (NAD(P)(+))"/>
    <property type="match status" value="1"/>
</dbReference>
<evidence type="ECO:0000256" key="8">
    <source>
        <dbReference type="RuleBase" id="RU003369"/>
    </source>
</evidence>
<dbReference type="SUPFAM" id="SSF56327">
    <property type="entry name" value="LDH C-terminal domain-like"/>
    <property type="match status" value="1"/>
</dbReference>
<dbReference type="InterPro" id="IPR015955">
    <property type="entry name" value="Lactate_DH/Glyco_Ohase_4_C"/>
</dbReference>
<feature type="binding site" evidence="7">
    <location>
        <begin position="125"/>
        <end position="127"/>
    </location>
    <ligand>
        <name>NAD(+)</name>
        <dbReference type="ChEBI" id="CHEBI:57540"/>
    </ligand>
</feature>
<evidence type="ECO:0000256" key="7">
    <source>
        <dbReference type="PIRSR" id="PIRSR000102-3"/>
    </source>
</evidence>
<feature type="domain" description="Lactate/malate dehydrogenase C-terminal" evidence="10">
    <location>
        <begin position="154"/>
        <end position="311"/>
    </location>
</feature>
<organism evidence="11 12">
    <name type="scientific">Micromonospora craniellae</name>
    <dbReference type="NCBI Taxonomy" id="2294034"/>
    <lineage>
        <taxon>Bacteria</taxon>
        <taxon>Bacillati</taxon>
        <taxon>Actinomycetota</taxon>
        <taxon>Actinomycetes</taxon>
        <taxon>Micromonosporales</taxon>
        <taxon>Micromonosporaceae</taxon>
        <taxon>Micromonospora</taxon>
    </lineage>
</organism>
<gene>
    <name evidence="11" type="ORF">D0Q02_01600</name>
</gene>
<keyword evidence="3 8" id="KW-0560">Oxidoreductase</keyword>
<dbReference type="PIRSF" id="PIRSF000102">
    <property type="entry name" value="Lac_mal_DH"/>
    <property type="match status" value="1"/>
</dbReference>
<dbReference type="OrthoDB" id="9802969at2"/>
<feature type="binding site" evidence="6">
    <location>
        <position position="89"/>
    </location>
    <ligand>
        <name>substrate</name>
    </ligand>
</feature>
<evidence type="ECO:0000256" key="4">
    <source>
        <dbReference type="ARBA" id="ARBA00023027"/>
    </source>
</evidence>
<dbReference type="InterPro" id="IPR022383">
    <property type="entry name" value="Lactate/malate_DH_C"/>
</dbReference>
<dbReference type="GO" id="GO:0004459">
    <property type="term" value="F:L-lactate dehydrogenase (NAD+) activity"/>
    <property type="evidence" value="ECO:0007669"/>
    <property type="project" value="TreeGrafter"/>
</dbReference>
<proteinExistence type="inferred from homology"/>
<dbReference type="RefSeq" id="WP_117226138.1">
    <property type="nucleotide sequence ID" value="NZ_CP061725.1"/>
</dbReference>
<evidence type="ECO:0000259" key="10">
    <source>
        <dbReference type="Pfam" id="PF02866"/>
    </source>
</evidence>
<feature type="domain" description="Lactate/malate dehydrogenase N-terminal" evidence="9">
    <location>
        <begin position="4"/>
        <end position="149"/>
    </location>
</feature>
<name>A0A372G5A7_9ACTN</name>
<evidence type="ECO:0000313" key="11">
    <source>
        <dbReference type="EMBL" id="RFS48205.1"/>
    </source>
</evidence>
<feature type="binding site" evidence="6">
    <location>
        <position position="95"/>
    </location>
    <ligand>
        <name>substrate</name>
    </ligand>
</feature>
<dbReference type="EMBL" id="QVFU01000001">
    <property type="protein sequence ID" value="RFS48205.1"/>
    <property type="molecule type" value="Genomic_DNA"/>
</dbReference>
<dbReference type="PANTHER" id="PTHR43128:SF16">
    <property type="entry name" value="L-LACTATE DEHYDROGENASE"/>
    <property type="match status" value="1"/>
</dbReference>
<feature type="active site" description="Proton acceptor" evidence="5">
    <location>
        <position position="182"/>
    </location>
</feature>
<feature type="binding site" evidence="7">
    <location>
        <begin position="9"/>
        <end position="14"/>
    </location>
    <ligand>
        <name>NAD(+)</name>
        <dbReference type="ChEBI" id="CHEBI:57540"/>
    </ligand>
</feature>
<comment type="similarity">
    <text evidence="1">Belongs to the LDH/MDH superfamily. LDH family.</text>
</comment>
<reference evidence="11 12" key="1">
    <citation type="submission" date="2018-08" db="EMBL/GenBank/DDBJ databases">
        <title>Verrucosispora craniellae sp. nov., isolated from a marine sponge in the South China Sea.</title>
        <authorList>
            <person name="Li L."/>
            <person name="Lin H.W."/>
        </authorList>
    </citation>
    <scope>NUCLEOTIDE SEQUENCE [LARGE SCALE GENOMIC DNA]</scope>
    <source>
        <strain evidence="11 12">LHW63014</strain>
    </source>
</reference>
<dbReference type="Gene3D" id="3.40.50.720">
    <property type="entry name" value="NAD(P)-binding Rossmann-like Domain"/>
    <property type="match status" value="1"/>
</dbReference>
<evidence type="ECO:0000256" key="1">
    <source>
        <dbReference type="ARBA" id="ARBA00006054"/>
    </source>
</evidence>
<evidence type="ECO:0000256" key="5">
    <source>
        <dbReference type="PIRSR" id="PIRSR000102-1"/>
    </source>
</evidence>
<comment type="caution">
    <text evidence="11">The sequence shown here is derived from an EMBL/GenBank/DDBJ whole genome shotgun (WGS) entry which is preliminary data.</text>
</comment>
<dbReference type="Proteomes" id="UP000262621">
    <property type="component" value="Unassembled WGS sequence"/>
</dbReference>
<feature type="binding site" evidence="7">
    <location>
        <position position="34"/>
    </location>
    <ligand>
        <name>NAD(+)</name>
        <dbReference type="ChEBI" id="CHEBI:57540"/>
    </ligand>
</feature>
<keyword evidence="2" id="KW-0816">Tricarboxylic acid cycle</keyword>
<dbReference type="Gene3D" id="3.90.110.10">
    <property type="entry name" value="Lactate dehydrogenase/glycoside hydrolase, family 4, C-terminal"/>
    <property type="match status" value="1"/>
</dbReference>
<dbReference type="PRINTS" id="PR00086">
    <property type="entry name" value="LLDHDRGNASE"/>
</dbReference>
<feature type="binding site" evidence="7">
    <location>
        <position position="102"/>
    </location>
    <ligand>
        <name>NAD(+)</name>
        <dbReference type="ChEBI" id="CHEBI:57540"/>
    </ligand>
</feature>
<dbReference type="Pfam" id="PF00056">
    <property type="entry name" value="Ldh_1_N"/>
    <property type="match status" value="1"/>
</dbReference>
<dbReference type="NCBIfam" id="NF004863">
    <property type="entry name" value="PRK06223.1"/>
    <property type="match status" value="1"/>
</dbReference>
<feature type="binding site" evidence="6">
    <location>
        <position position="127"/>
    </location>
    <ligand>
        <name>substrate</name>
    </ligand>
</feature>
<feature type="binding site" evidence="6">
    <location>
        <position position="158"/>
    </location>
    <ligand>
        <name>substrate</name>
    </ligand>
</feature>
<evidence type="ECO:0000256" key="6">
    <source>
        <dbReference type="PIRSR" id="PIRSR000102-2"/>
    </source>
</evidence>
<evidence type="ECO:0000256" key="2">
    <source>
        <dbReference type="ARBA" id="ARBA00022532"/>
    </source>
</evidence>
<dbReference type="InterPro" id="IPR001557">
    <property type="entry name" value="L-lactate/malate_DH"/>
</dbReference>
<dbReference type="InterPro" id="IPR001236">
    <property type="entry name" value="Lactate/malate_DH_N"/>
</dbReference>
<evidence type="ECO:0000313" key="12">
    <source>
        <dbReference type="Proteomes" id="UP000262621"/>
    </source>
</evidence>
<evidence type="ECO:0000259" key="9">
    <source>
        <dbReference type="Pfam" id="PF00056"/>
    </source>
</evidence>
<protein>
    <submittedName>
        <fullName evidence="11">Malate dehydrogenase</fullName>
    </submittedName>
</protein>